<name>A0A4Z0KH43_BREAU</name>
<dbReference type="PRINTS" id="PR00039">
    <property type="entry name" value="HTHLYSR"/>
</dbReference>
<keyword evidence="4" id="KW-0804">Transcription</keyword>
<dbReference type="Pfam" id="PF00126">
    <property type="entry name" value="HTH_1"/>
    <property type="match status" value="1"/>
</dbReference>
<evidence type="ECO:0000259" key="5">
    <source>
        <dbReference type="PROSITE" id="PS50931"/>
    </source>
</evidence>
<sequence length="289" mass="30587">MDMSKLEAFILVAEEESFSAAADRIGTAQSTISSRIKELETALGHRLLLRSTRRVSLSPVGAAVLPAARTALSSLDAIRQVVDDLAGVRHGRIRLGIIAEATVPGLSRILADFASDFPGIDLVITSQSSDALERAIADGSLDIALVVRFGTTSLRWERLLHDSLIVVGDSPPQNGESAISFSKLHEARLIVLDGGVGVRQALETEARRAGISLNIVAQVATPAIAEELYARSIGWLVLPDSFAQGRGVPLVGEHGIEPQVDVGLVTGPDLHAPATEILVTRLIEGIGNH</sequence>
<evidence type="ECO:0000313" key="6">
    <source>
        <dbReference type="EMBL" id="TGD38006.1"/>
    </source>
</evidence>
<dbReference type="FunFam" id="1.10.10.10:FF:000001">
    <property type="entry name" value="LysR family transcriptional regulator"/>
    <property type="match status" value="1"/>
</dbReference>
<dbReference type="SUPFAM" id="SSF53850">
    <property type="entry name" value="Periplasmic binding protein-like II"/>
    <property type="match status" value="1"/>
</dbReference>
<dbReference type="PANTHER" id="PTHR30419">
    <property type="entry name" value="HTH-TYPE TRANSCRIPTIONAL REGULATOR YBHD"/>
    <property type="match status" value="1"/>
</dbReference>
<reference evidence="6 7" key="1">
    <citation type="submission" date="2018-10" db="EMBL/GenBank/DDBJ databases">
        <title>Brevibacterium genomes from Austrain hard cheese rinds.</title>
        <authorList>
            <person name="Anast J.M."/>
            <person name="Dzieciol M."/>
            <person name="Schultz D.L."/>
            <person name="Mann E."/>
            <person name="Wagner M."/>
            <person name="Schmitz-Esser S."/>
        </authorList>
    </citation>
    <scope>NUCLEOTIDE SEQUENCE [LARGE SCALE GENOMIC DNA]</scope>
    <source>
        <strain evidence="6 7">L261</strain>
    </source>
</reference>
<dbReference type="InterPro" id="IPR036390">
    <property type="entry name" value="WH_DNA-bd_sf"/>
</dbReference>
<dbReference type="Gene3D" id="3.40.190.290">
    <property type="match status" value="1"/>
</dbReference>
<organism evidence="6 7">
    <name type="scientific">Brevibacterium aurantiacum</name>
    <dbReference type="NCBI Taxonomy" id="273384"/>
    <lineage>
        <taxon>Bacteria</taxon>
        <taxon>Bacillati</taxon>
        <taxon>Actinomycetota</taxon>
        <taxon>Actinomycetes</taxon>
        <taxon>Micrococcales</taxon>
        <taxon>Brevibacteriaceae</taxon>
        <taxon>Brevibacterium</taxon>
    </lineage>
</organism>
<dbReference type="Proteomes" id="UP000297736">
    <property type="component" value="Unassembled WGS sequence"/>
</dbReference>
<dbReference type="RefSeq" id="WP_062240333.1">
    <property type="nucleotide sequence ID" value="NZ_JABUXX010000003.1"/>
</dbReference>
<gene>
    <name evidence="6" type="ORF">EB834_12560</name>
</gene>
<evidence type="ECO:0000256" key="4">
    <source>
        <dbReference type="ARBA" id="ARBA00023163"/>
    </source>
</evidence>
<dbReference type="PROSITE" id="PS50931">
    <property type="entry name" value="HTH_LYSR"/>
    <property type="match status" value="1"/>
</dbReference>
<dbReference type="Pfam" id="PF03466">
    <property type="entry name" value="LysR_substrate"/>
    <property type="match status" value="1"/>
</dbReference>
<accession>A0A4Z0KH43</accession>
<dbReference type="GO" id="GO:0005829">
    <property type="term" value="C:cytosol"/>
    <property type="evidence" value="ECO:0007669"/>
    <property type="project" value="TreeGrafter"/>
</dbReference>
<evidence type="ECO:0000313" key="7">
    <source>
        <dbReference type="Proteomes" id="UP000297736"/>
    </source>
</evidence>
<dbReference type="InterPro" id="IPR036388">
    <property type="entry name" value="WH-like_DNA-bd_sf"/>
</dbReference>
<dbReference type="InterPro" id="IPR000847">
    <property type="entry name" value="LysR_HTH_N"/>
</dbReference>
<dbReference type="SUPFAM" id="SSF46785">
    <property type="entry name" value="Winged helix' DNA-binding domain"/>
    <property type="match status" value="1"/>
</dbReference>
<dbReference type="Gene3D" id="1.10.10.10">
    <property type="entry name" value="Winged helix-like DNA-binding domain superfamily/Winged helix DNA-binding domain"/>
    <property type="match status" value="1"/>
</dbReference>
<dbReference type="CDD" id="cd05466">
    <property type="entry name" value="PBP2_LTTR_substrate"/>
    <property type="match status" value="1"/>
</dbReference>
<evidence type="ECO:0000256" key="1">
    <source>
        <dbReference type="ARBA" id="ARBA00009437"/>
    </source>
</evidence>
<evidence type="ECO:0000256" key="3">
    <source>
        <dbReference type="ARBA" id="ARBA00023125"/>
    </source>
</evidence>
<dbReference type="InterPro" id="IPR050950">
    <property type="entry name" value="HTH-type_LysR_regulators"/>
</dbReference>
<comment type="caution">
    <text evidence="6">The sequence shown here is derived from an EMBL/GenBank/DDBJ whole genome shotgun (WGS) entry which is preliminary data.</text>
</comment>
<feature type="domain" description="HTH lysR-type" evidence="5">
    <location>
        <begin position="1"/>
        <end position="58"/>
    </location>
</feature>
<dbReference type="AlphaFoldDB" id="A0A4Z0KH43"/>
<evidence type="ECO:0000256" key="2">
    <source>
        <dbReference type="ARBA" id="ARBA00023015"/>
    </source>
</evidence>
<proteinExistence type="inferred from homology"/>
<keyword evidence="3" id="KW-0238">DNA-binding</keyword>
<keyword evidence="2" id="KW-0805">Transcription regulation</keyword>
<protein>
    <submittedName>
        <fullName evidence="6">LysR family transcriptional regulator</fullName>
    </submittedName>
</protein>
<dbReference type="GO" id="GO:0003677">
    <property type="term" value="F:DNA binding"/>
    <property type="evidence" value="ECO:0007669"/>
    <property type="project" value="UniProtKB-KW"/>
</dbReference>
<comment type="similarity">
    <text evidence="1">Belongs to the LysR transcriptional regulatory family.</text>
</comment>
<dbReference type="InterPro" id="IPR005119">
    <property type="entry name" value="LysR_subst-bd"/>
</dbReference>
<dbReference type="EMBL" id="RHFF01000012">
    <property type="protein sequence ID" value="TGD38006.1"/>
    <property type="molecule type" value="Genomic_DNA"/>
</dbReference>
<dbReference type="GO" id="GO:0003700">
    <property type="term" value="F:DNA-binding transcription factor activity"/>
    <property type="evidence" value="ECO:0007669"/>
    <property type="project" value="InterPro"/>
</dbReference>